<dbReference type="InterPro" id="IPR000943">
    <property type="entry name" value="RNA_pol_sigma70"/>
</dbReference>
<protein>
    <recommendedName>
        <fullName evidence="3">RNA polymerase sigma-70 region 4 domain-containing protein</fullName>
    </recommendedName>
</protein>
<dbReference type="RefSeq" id="WP_161262799.1">
    <property type="nucleotide sequence ID" value="NZ_JAFBDC010000014.1"/>
</dbReference>
<keyword evidence="2" id="KW-1185">Reference proteome</keyword>
<evidence type="ECO:0000313" key="2">
    <source>
        <dbReference type="Proteomes" id="UP000471031"/>
    </source>
</evidence>
<dbReference type="InterPro" id="IPR036388">
    <property type="entry name" value="WH-like_DNA-bd_sf"/>
</dbReference>
<evidence type="ECO:0000313" key="1">
    <source>
        <dbReference type="EMBL" id="MZP44227.1"/>
    </source>
</evidence>
<evidence type="ECO:0008006" key="3">
    <source>
        <dbReference type="Google" id="ProtNLM"/>
    </source>
</evidence>
<name>A0A845LBP7_HELGE</name>
<comment type="caution">
    <text evidence="1">The sequence shown here is derived from an EMBL/GenBank/DDBJ whole genome shotgun (WGS) entry which is preliminary data.</text>
</comment>
<organism evidence="1 2">
    <name type="scientific">Heliomicrobium gestii</name>
    <name type="common">Heliobacterium gestii</name>
    <dbReference type="NCBI Taxonomy" id="2699"/>
    <lineage>
        <taxon>Bacteria</taxon>
        <taxon>Bacillati</taxon>
        <taxon>Bacillota</taxon>
        <taxon>Clostridia</taxon>
        <taxon>Eubacteriales</taxon>
        <taxon>Heliobacteriaceae</taxon>
        <taxon>Heliomicrobium</taxon>
    </lineage>
</organism>
<sequence length="67" mass="7720">MFSIEEVIQAMDASNLSVFEKQILKLRFGIGRPQPLTLKELEETQGVTPWALRQIEAKVIQQLHRSK</sequence>
<dbReference type="GO" id="GO:0006352">
    <property type="term" value="P:DNA-templated transcription initiation"/>
    <property type="evidence" value="ECO:0007669"/>
    <property type="project" value="InterPro"/>
</dbReference>
<proteinExistence type="predicted"/>
<accession>A0A845LBP7</accession>
<dbReference type="GO" id="GO:0003700">
    <property type="term" value="F:DNA-binding transcription factor activity"/>
    <property type="evidence" value="ECO:0007669"/>
    <property type="project" value="InterPro"/>
</dbReference>
<dbReference type="EMBL" id="WXEX01000014">
    <property type="protein sequence ID" value="MZP44227.1"/>
    <property type="molecule type" value="Genomic_DNA"/>
</dbReference>
<dbReference type="Proteomes" id="UP000471031">
    <property type="component" value="Unassembled WGS sequence"/>
</dbReference>
<dbReference type="Gene3D" id="1.10.10.10">
    <property type="entry name" value="Winged helix-like DNA-binding domain superfamily/Winged helix DNA-binding domain"/>
    <property type="match status" value="1"/>
</dbReference>
<gene>
    <name evidence="1" type="ORF">GTO89_14425</name>
</gene>
<dbReference type="AlphaFoldDB" id="A0A845LBP7"/>
<reference evidence="1 2" key="1">
    <citation type="submission" date="2020-01" db="EMBL/GenBank/DDBJ databases">
        <title>Whole genome sequence of Heliobacterium gestii DSM 11169.</title>
        <authorList>
            <person name="Kyndt J.A."/>
            <person name="Meyer T.E."/>
        </authorList>
    </citation>
    <scope>NUCLEOTIDE SEQUENCE [LARGE SCALE GENOMIC DNA]</scope>
    <source>
        <strain evidence="1 2">DSM 11169</strain>
    </source>
</reference>
<dbReference type="PRINTS" id="PR00046">
    <property type="entry name" value="SIGMA70FCT"/>
</dbReference>
<dbReference type="InterPro" id="IPR013324">
    <property type="entry name" value="RNA_pol_sigma_r3/r4-like"/>
</dbReference>
<dbReference type="SUPFAM" id="SSF88659">
    <property type="entry name" value="Sigma3 and sigma4 domains of RNA polymerase sigma factors"/>
    <property type="match status" value="1"/>
</dbReference>